<evidence type="ECO:0000313" key="2">
    <source>
        <dbReference type="Proteomes" id="UP000092987"/>
    </source>
</evidence>
<organism evidence="1 2">
    <name type="scientific">Aliarcobacter thereius LMG 24486</name>
    <dbReference type="NCBI Taxonomy" id="1032240"/>
    <lineage>
        <taxon>Bacteria</taxon>
        <taxon>Pseudomonadati</taxon>
        <taxon>Campylobacterota</taxon>
        <taxon>Epsilonproteobacteria</taxon>
        <taxon>Campylobacterales</taxon>
        <taxon>Arcobacteraceae</taxon>
        <taxon>Aliarcobacter</taxon>
    </lineage>
</organism>
<comment type="caution">
    <text evidence="1">The sequence shown here is derived from an EMBL/GenBank/DDBJ whole genome shotgun (WGS) entry which is preliminary data.</text>
</comment>
<evidence type="ECO:0000313" key="1">
    <source>
        <dbReference type="EMBL" id="OCL95676.1"/>
    </source>
</evidence>
<sequence>MIIEIRDDLFYKLVDLMENRSKSIYNELKEIKPLDKVATNNTLQQAREIKTQKVKQLIRETIKELLSKDISPNKYKVNKATGIAFVTLNKYYDDILEEVKNGK</sequence>
<dbReference type="EMBL" id="LLKQ01000001">
    <property type="protein sequence ID" value="OCL95676.1"/>
    <property type="molecule type" value="Genomic_DNA"/>
</dbReference>
<dbReference type="RefSeq" id="WP_066390216.1">
    <property type="nucleotide sequence ID" value="NZ_CP035926.1"/>
</dbReference>
<dbReference type="Proteomes" id="UP000092987">
    <property type="component" value="Unassembled WGS sequence"/>
</dbReference>
<proteinExistence type="predicted"/>
<accession>A0A1C7WPJ9</accession>
<name>A0A1C7WPJ9_9BACT</name>
<keyword evidence="2" id="KW-1185">Reference proteome</keyword>
<gene>
    <name evidence="1" type="ORF">AA347_01154</name>
</gene>
<protein>
    <submittedName>
        <fullName evidence="1">Uncharacterized protein</fullName>
    </submittedName>
</protein>
<reference evidence="1 2" key="1">
    <citation type="submission" date="2015-10" db="EMBL/GenBank/DDBJ databases">
        <authorList>
            <person name="Rovetto F.F."/>
            <person name="Cocolin L.L."/>
            <person name="Illeghems K.K."/>
            <person name="Van Nieuwerbuegh F.F."/>
            <person name="Houf K.K."/>
        </authorList>
    </citation>
    <scope>NUCLEOTIDE SEQUENCE [LARGE SCALE GENOMIC DNA]</scope>
    <source>
        <strain evidence="1 2">LMG 24486</strain>
    </source>
</reference>